<reference evidence="1 2" key="1">
    <citation type="submission" date="2022-01" db="EMBL/GenBank/DDBJ databases">
        <authorList>
            <person name="Xiong W."/>
            <person name="Schranz E."/>
        </authorList>
    </citation>
    <scope>NUCLEOTIDE SEQUENCE [LARGE SCALE GENOMIC DNA]</scope>
</reference>
<name>A0AAU9NXV0_9ASTR</name>
<organism evidence="1 2">
    <name type="scientific">Lactuca virosa</name>
    <dbReference type="NCBI Taxonomy" id="75947"/>
    <lineage>
        <taxon>Eukaryota</taxon>
        <taxon>Viridiplantae</taxon>
        <taxon>Streptophyta</taxon>
        <taxon>Embryophyta</taxon>
        <taxon>Tracheophyta</taxon>
        <taxon>Spermatophyta</taxon>
        <taxon>Magnoliopsida</taxon>
        <taxon>eudicotyledons</taxon>
        <taxon>Gunneridae</taxon>
        <taxon>Pentapetalae</taxon>
        <taxon>asterids</taxon>
        <taxon>campanulids</taxon>
        <taxon>Asterales</taxon>
        <taxon>Asteraceae</taxon>
        <taxon>Cichorioideae</taxon>
        <taxon>Cichorieae</taxon>
        <taxon>Lactucinae</taxon>
        <taxon>Lactuca</taxon>
    </lineage>
</organism>
<dbReference type="Proteomes" id="UP001157418">
    <property type="component" value="Unassembled WGS sequence"/>
</dbReference>
<proteinExistence type="predicted"/>
<accession>A0AAU9NXV0</accession>
<comment type="caution">
    <text evidence="1">The sequence shown here is derived from an EMBL/GenBank/DDBJ whole genome shotgun (WGS) entry which is preliminary data.</text>
</comment>
<dbReference type="EMBL" id="CAKMRJ010005412">
    <property type="protein sequence ID" value="CAH1442554.1"/>
    <property type="molecule type" value="Genomic_DNA"/>
</dbReference>
<sequence length="174" mass="20402">MACEGMRRPKVVNRCQYDVSMNLNFLLCLNVGKPYYLPSAVISPESPPCPSLLSSISDSLGYHQPVDATVTFTSICRPLLPYVETRNPNSTHCHHQRHHRTPETLTLKWLHHRHQTSHSINRVEIISMLLDDQFVNPDFVNHYKQQHLCFLAKDFQMTFKQCFFSNFQFHFWIL</sequence>
<evidence type="ECO:0000313" key="1">
    <source>
        <dbReference type="EMBL" id="CAH1442554.1"/>
    </source>
</evidence>
<keyword evidence="2" id="KW-1185">Reference proteome</keyword>
<gene>
    <name evidence="1" type="ORF">LVIROSA_LOCUS28531</name>
</gene>
<dbReference type="AlphaFoldDB" id="A0AAU9NXV0"/>
<evidence type="ECO:0000313" key="2">
    <source>
        <dbReference type="Proteomes" id="UP001157418"/>
    </source>
</evidence>
<protein>
    <submittedName>
        <fullName evidence="1">Uncharacterized protein</fullName>
    </submittedName>
</protein>